<comment type="caution">
    <text evidence="4">The sequence shown here is derived from an EMBL/GenBank/DDBJ whole genome shotgun (WGS) entry which is preliminary data.</text>
</comment>
<evidence type="ECO:0000313" key="4">
    <source>
        <dbReference type="EMBL" id="RFC69085.1"/>
    </source>
</evidence>
<dbReference type="InterPro" id="IPR036430">
    <property type="entry name" value="RNase_T2-like_sf"/>
</dbReference>
<reference evidence="5" key="1">
    <citation type="submission" date="2018-08" db="EMBL/GenBank/DDBJ databases">
        <authorList>
            <person name="Im W.T."/>
        </authorList>
    </citation>
    <scope>NUCLEOTIDE SEQUENCE [LARGE SCALE GENOMIC DNA]</scope>
    <source>
        <strain evidence="5">LA-28</strain>
    </source>
</reference>
<dbReference type="Gene3D" id="3.90.730.10">
    <property type="entry name" value="Ribonuclease T2-like"/>
    <property type="match status" value="1"/>
</dbReference>
<evidence type="ECO:0000256" key="2">
    <source>
        <dbReference type="RuleBase" id="RU004328"/>
    </source>
</evidence>
<dbReference type="GO" id="GO:0033897">
    <property type="term" value="F:ribonuclease T2 activity"/>
    <property type="evidence" value="ECO:0007669"/>
    <property type="project" value="InterPro"/>
</dbReference>
<dbReference type="GO" id="GO:0006401">
    <property type="term" value="P:RNA catabolic process"/>
    <property type="evidence" value="ECO:0007669"/>
    <property type="project" value="TreeGrafter"/>
</dbReference>
<proteinExistence type="inferred from homology"/>
<dbReference type="PROSITE" id="PS00530">
    <property type="entry name" value="RNASE_T2_1"/>
    <property type="match status" value="1"/>
</dbReference>
<keyword evidence="3" id="KW-0732">Signal</keyword>
<dbReference type="SUPFAM" id="SSF55895">
    <property type="entry name" value="Ribonuclease Rh-like"/>
    <property type="match status" value="1"/>
</dbReference>
<gene>
    <name evidence="4" type="ORF">DY251_03035</name>
</gene>
<dbReference type="GO" id="GO:0003723">
    <property type="term" value="F:RNA binding"/>
    <property type="evidence" value="ECO:0007669"/>
    <property type="project" value="InterPro"/>
</dbReference>
<dbReference type="PANTHER" id="PTHR11240">
    <property type="entry name" value="RIBONUCLEASE T2"/>
    <property type="match status" value="1"/>
</dbReference>
<dbReference type="InterPro" id="IPR039378">
    <property type="entry name" value="RNase_T2_prok"/>
</dbReference>
<dbReference type="Proteomes" id="UP000262379">
    <property type="component" value="Unassembled WGS sequence"/>
</dbReference>
<sequence length="219" mass="24540">MAFLNRAAIAALAVIALCFPSLAFDQRRAGDFDFYVLSLSWSPSFCAEEGDDANSQQCSTNRPYGFIVHGLWPQYEHGYPRECYTSQRRVPDWIVNAMRDIMPSGSLVGHEWRMHGSCSGLSQRDYFGAVRTAYGNLSIPEQFQNVRQDDQEGAQDIERAFMSANPGLPEDGISVACGKNLLREVRICMTRDLKFRTCGELERTACRANNLQVPRPGGN</sequence>
<organism evidence="4 5">
    <name type="scientific">Mesorhizobium denitrificans</name>
    <dbReference type="NCBI Taxonomy" id="2294114"/>
    <lineage>
        <taxon>Bacteria</taxon>
        <taxon>Pseudomonadati</taxon>
        <taxon>Pseudomonadota</taxon>
        <taxon>Alphaproteobacteria</taxon>
        <taxon>Hyphomicrobiales</taxon>
        <taxon>Phyllobacteriaceae</taxon>
        <taxon>Mesorhizobium</taxon>
    </lineage>
</organism>
<dbReference type="Pfam" id="PF00445">
    <property type="entry name" value="Ribonuclease_T2"/>
    <property type="match status" value="1"/>
</dbReference>
<keyword evidence="5" id="KW-1185">Reference proteome</keyword>
<comment type="similarity">
    <text evidence="1 2">Belongs to the RNase T2 family.</text>
</comment>
<dbReference type="PANTHER" id="PTHR11240:SF22">
    <property type="entry name" value="RIBONUCLEASE T2"/>
    <property type="match status" value="1"/>
</dbReference>
<dbReference type="CDD" id="cd01062">
    <property type="entry name" value="RNase_T2_prok"/>
    <property type="match status" value="1"/>
</dbReference>
<dbReference type="InterPro" id="IPR018188">
    <property type="entry name" value="RNase_T2_His_AS_1"/>
</dbReference>
<protein>
    <submittedName>
        <fullName evidence="4">Ribonuclease T</fullName>
    </submittedName>
</protein>
<name>A0A371XIN2_9HYPH</name>
<dbReference type="AlphaFoldDB" id="A0A371XIN2"/>
<evidence type="ECO:0000256" key="3">
    <source>
        <dbReference type="SAM" id="SignalP"/>
    </source>
</evidence>
<feature type="chain" id="PRO_5016747269" evidence="3">
    <location>
        <begin position="24"/>
        <end position="219"/>
    </location>
</feature>
<feature type="signal peptide" evidence="3">
    <location>
        <begin position="1"/>
        <end position="23"/>
    </location>
</feature>
<evidence type="ECO:0000256" key="1">
    <source>
        <dbReference type="ARBA" id="ARBA00007469"/>
    </source>
</evidence>
<dbReference type="InterPro" id="IPR001568">
    <property type="entry name" value="RNase_T2-like"/>
</dbReference>
<accession>A0A371XIN2</accession>
<evidence type="ECO:0000313" key="5">
    <source>
        <dbReference type="Proteomes" id="UP000262379"/>
    </source>
</evidence>
<dbReference type="EMBL" id="QURN01000002">
    <property type="protein sequence ID" value="RFC69085.1"/>
    <property type="molecule type" value="Genomic_DNA"/>
</dbReference>